<accession>A0ABQ2K300</accession>
<dbReference type="InterPro" id="IPR009061">
    <property type="entry name" value="DNA-bd_dom_put_sf"/>
</dbReference>
<keyword evidence="1" id="KW-0238">DNA-binding</keyword>
<evidence type="ECO:0000313" key="3">
    <source>
        <dbReference type="EMBL" id="GGN66739.1"/>
    </source>
</evidence>
<evidence type="ECO:0000259" key="2">
    <source>
        <dbReference type="PROSITE" id="PS50937"/>
    </source>
</evidence>
<dbReference type="Pfam" id="PF13411">
    <property type="entry name" value="MerR_1"/>
    <property type="match status" value="1"/>
</dbReference>
<dbReference type="CDD" id="cd04773">
    <property type="entry name" value="HTH_TioE_rpt2"/>
    <property type="match status" value="1"/>
</dbReference>
<dbReference type="PROSITE" id="PS50937">
    <property type="entry name" value="HTH_MERR_2"/>
    <property type="match status" value="2"/>
</dbReference>
<evidence type="ECO:0000313" key="4">
    <source>
        <dbReference type="Proteomes" id="UP000658127"/>
    </source>
</evidence>
<sequence length="227" mass="25148">MRPSDLAREHGLSTQAVRNYEQAGYLPAAERTPSGYRIYTEAHAAALRAYLALIPAYGHAASGRIMRAVHHGELDDALAVIDAGHHQLLRDRATLDTVRKAITHLTTPTPRATESRTIGELAHLLEVTPATLRKWEDARILTPPRDPATGYRRYGPDDIRDAELAHLLRRGGYPLHRIALVVEQIRDAGGTDAVTRALDDWRERLTTRGLAMLDAAAHLGRYLSHIS</sequence>
<protein>
    <submittedName>
        <fullName evidence="3">MerR family transcriptional regulator</fullName>
    </submittedName>
</protein>
<gene>
    <name evidence="3" type="ORF">GCM10011610_02060</name>
</gene>
<comment type="caution">
    <text evidence="3">The sequence shown here is derived from an EMBL/GenBank/DDBJ whole genome shotgun (WGS) entry which is preliminary data.</text>
</comment>
<organism evidence="3 4">
    <name type="scientific">Nocardia rhizosphaerihabitans</name>
    <dbReference type="NCBI Taxonomy" id="1691570"/>
    <lineage>
        <taxon>Bacteria</taxon>
        <taxon>Bacillati</taxon>
        <taxon>Actinomycetota</taxon>
        <taxon>Actinomycetes</taxon>
        <taxon>Mycobacteriales</taxon>
        <taxon>Nocardiaceae</taxon>
        <taxon>Nocardia</taxon>
    </lineage>
</organism>
<reference evidence="4" key="1">
    <citation type="journal article" date="2019" name="Int. J. Syst. Evol. Microbiol.">
        <title>The Global Catalogue of Microorganisms (GCM) 10K type strain sequencing project: providing services to taxonomists for standard genome sequencing and annotation.</title>
        <authorList>
            <consortium name="The Broad Institute Genomics Platform"/>
            <consortium name="The Broad Institute Genome Sequencing Center for Infectious Disease"/>
            <person name="Wu L."/>
            <person name="Ma J."/>
        </authorList>
    </citation>
    <scope>NUCLEOTIDE SEQUENCE [LARGE SCALE GENOMIC DNA]</scope>
    <source>
        <strain evidence="4">CGMCC 4.7329</strain>
    </source>
</reference>
<evidence type="ECO:0000256" key="1">
    <source>
        <dbReference type="ARBA" id="ARBA00023125"/>
    </source>
</evidence>
<dbReference type="SUPFAM" id="SSF46955">
    <property type="entry name" value="Putative DNA-binding domain"/>
    <property type="match status" value="2"/>
</dbReference>
<dbReference type="PANTHER" id="PTHR30204:SF93">
    <property type="entry name" value="HTH MERR-TYPE DOMAIN-CONTAINING PROTEIN"/>
    <property type="match status" value="1"/>
</dbReference>
<dbReference type="RefSeq" id="WP_308426062.1">
    <property type="nucleotide sequence ID" value="NZ_BMNE01000001.1"/>
</dbReference>
<dbReference type="InterPro" id="IPR047057">
    <property type="entry name" value="MerR_fam"/>
</dbReference>
<dbReference type="PANTHER" id="PTHR30204">
    <property type="entry name" value="REDOX-CYCLING DRUG-SENSING TRANSCRIPTIONAL ACTIVATOR SOXR"/>
    <property type="match status" value="1"/>
</dbReference>
<feature type="domain" description="HTH merR-type" evidence="2">
    <location>
        <begin position="117"/>
        <end position="184"/>
    </location>
</feature>
<dbReference type="InterPro" id="IPR000551">
    <property type="entry name" value="MerR-type_HTH_dom"/>
</dbReference>
<dbReference type="Gene3D" id="1.10.1660.10">
    <property type="match status" value="2"/>
</dbReference>
<keyword evidence="4" id="KW-1185">Reference proteome</keyword>
<proteinExistence type="predicted"/>
<feature type="domain" description="HTH merR-type" evidence="2">
    <location>
        <begin position="1"/>
        <end position="48"/>
    </location>
</feature>
<name>A0ABQ2K300_9NOCA</name>
<dbReference type="SMART" id="SM00422">
    <property type="entry name" value="HTH_MERR"/>
    <property type="match status" value="2"/>
</dbReference>
<dbReference type="Proteomes" id="UP000658127">
    <property type="component" value="Unassembled WGS sequence"/>
</dbReference>
<dbReference type="Pfam" id="PF00376">
    <property type="entry name" value="MerR"/>
    <property type="match status" value="1"/>
</dbReference>
<dbReference type="EMBL" id="BMNE01000001">
    <property type="protein sequence ID" value="GGN66739.1"/>
    <property type="molecule type" value="Genomic_DNA"/>
</dbReference>